<dbReference type="GO" id="GO:0016301">
    <property type="term" value="F:kinase activity"/>
    <property type="evidence" value="ECO:0007669"/>
    <property type="project" value="UniProtKB-KW"/>
</dbReference>
<dbReference type="GO" id="GO:0005524">
    <property type="term" value="F:ATP binding"/>
    <property type="evidence" value="ECO:0007669"/>
    <property type="project" value="UniProtKB-KW"/>
</dbReference>
<keyword evidence="3 10" id="KW-0808">Transferase</keyword>
<evidence type="ECO:0000256" key="2">
    <source>
        <dbReference type="ARBA" id="ARBA00013253"/>
    </source>
</evidence>
<evidence type="ECO:0000313" key="10">
    <source>
        <dbReference type="EMBL" id="KAA6343926.1"/>
    </source>
</evidence>
<dbReference type="AlphaFoldDB" id="A0A5J4SCU6"/>
<evidence type="ECO:0000256" key="4">
    <source>
        <dbReference type="ARBA" id="ARBA00022741"/>
    </source>
</evidence>
<dbReference type="GO" id="GO:0046654">
    <property type="term" value="P:tetrahydrofolate biosynthetic process"/>
    <property type="evidence" value="ECO:0007669"/>
    <property type="project" value="UniProtKB-UniPathway"/>
</dbReference>
<name>A0A5J4SCU6_9ZZZZ</name>
<keyword evidence="7" id="KW-0289">Folate biosynthesis</keyword>
<dbReference type="InterPro" id="IPR035907">
    <property type="entry name" value="Hppk_sf"/>
</dbReference>
<comment type="pathway">
    <text evidence="1">Cofactor biosynthesis; tetrahydrofolate biosynthesis; 2-amino-4-hydroxy-6-hydroxymethyl-7,8-dihydropteridine diphosphate from 7,8-dihydroneopterin triphosphate: step 4/4.</text>
</comment>
<proteinExistence type="predicted"/>
<feature type="domain" description="7,8-dihydro-6-hydroxymethylpterin-pyrophosphokinase" evidence="8">
    <location>
        <begin position="5"/>
        <end position="135"/>
    </location>
</feature>
<dbReference type="PANTHER" id="PTHR43071">
    <property type="entry name" value="2-AMINO-4-HYDROXY-6-HYDROXYMETHYLDIHYDROPTERIDINE PYROPHOSPHOKINASE"/>
    <property type="match status" value="1"/>
</dbReference>
<evidence type="ECO:0000259" key="8">
    <source>
        <dbReference type="Pfam" id="PF01288"/>
    </source>
</evidence>
<dbReference type="SUPFAM" id="SSF55083">
    <property type="entry name" value="6-hydroxymethyl-7,8-dihydropterin pyrophosphokinase, HPPK"/>
    <property type="match status" value="1"/>
</dbReference>
<dbReference type="InterPro" id="IPR000550">
    <property type="entry name" value="Hppk"/>
</dbReference>
<organism evidence="10">
    <name type="scientific">termite gut metagenome</name>
    <dbReference type="NCBI Taxonomy" id="433724"/>
    <lineage>
        <taxon>unclassified sequences</taxon>
        <taxon>metagenomes</taxon>
        <taxon>organismal metagenomes</taxon>
    </lineage>
</organism>
<keyword evidence="5 10" id="KW-0418">Kinase</keyword>
<dbReference type="CDD" id="cd00483">
    <property type="entry name" value="HPPK"/>
    <property type="match status" value="1"/>
</dbReference>
<evidence type="ECO:0000256" key="1">
    <source>
        <dbReference type="ARBA" id="ARBA00005051"/>
    </source>
</evidence>
<reference evidence="10" key="1">
    <citation type="submission" date="2019-03" db="EMBL/GenBank/DDBJ databases">
        <title>Single cell metagenomics reveals metabolic interactions within the superorganism composed of flagellate Streblomastix strix and complex community of Bacteroidetes bacteria on its surface.</title>
        <authorList>
            <person name="Treitli S.C."/>
            <person name="Kolisko M."/>
            <person name="Husnik F."/>
            <person name="Keeling P."/>
            <person name="Hampl V."/>
        </authorList>
    </citation>
    <scope>NUCLEOTIDE SEQUENCE</scope>
    <source>
        <strain evidence="10">STM</strain>
    </source>
</reference>
<dbReference type="Gene3D" id="3.30.70.560">
    <property type="entry name" value="7,8-Dihydro-6-hydroxymethylpterin-pyrophosphokinase HPPK"/>
    <property type="match status" value="1"/>
</dbReference>
<dbReference type="UniPathway" id="UPA00077">
    <property type="reaction ID" value="UER00155"/>
</dbReference>
<dbReference type="GO" id="GO:0046656">
    <property type="term" value="P:folic acid biosynthetic process"/>
    <property type="evidence" value="ECO:0007669"/>
    <property type="project" value="UniProtKB-KW"/>
</dbReference>
<evidence type="ECO:0000256" key="5">
    <source>
        <dbReference type="ARBA" id="ARBA00022777"/>
    </source>
</evidence>
<dbReference type="EC" id="2.7.6.3" evidence="2"/>
<dbReference type="EMBL" id="SNRY01000245">
    <property type="protein sequence ID" value="KAA6343913.1"/>
    <property type="molecule type" value="Genomic_DNA"/>
</dbReference>
<protein>
    <recommendedName>
        <fullName evidence="2">2-amino-4-hydroxy-6-hydroxymethyldihydropteridine diphosphokinase</fullName>
        <ecNumber evidence="2">2.7.6.3</ecNumber>
    </recommendedName>
</protein>
<keyword evidence="4" id="KW-0547">Nucleotide-binding</keyword>
<dbReference type="EMBL" id="SNRY01000245">
    <property type="protein sequence ID" value="KAA6343926.1"/>
    <property type="molecule type" value="Genomic_DNA"/>
</dbReference>
<dbReference type="GO" id="GO:0003848">
    <property type="term" value="F:2-amino-4-hydroxy-6-hydroxymethyldihydropteridine diphosphokinase activity"/>
    <property type="evidence" value="ECO:0007669"/>
    <property type="project" value="UniProtKB-EC"/>
</dbReference>
<sequence length="157" mass="17914">MAQVYLGLGSNLGNKEQNLHDAIQKIEKRIGKVVSLSAFYVTAPWGFISESGFLNAVLCSESLLFPLEILKETQLIEYEMGRVNKSVGGIYRDRLIDIDMLLYNRLIMKTEKLTLPHPLMSKRLFVMEPMVEIAPEMIHPVLGKKMKEILCFIEKTL</sequence>
<evidence type="ECO:0000256" key="7">
    <source>
        <dbReference type="ARBA" id="ARBA00022909"/>
    </source>
</evidence>
<evidence type="ECO:0000256" key="6">
    <source>
        <dbReference type="ARBA" id="ARBA00022840"/>
    </source>
</evidence>
<dbReference type="PANTHER" id="PTHR43071:SF1">
    <property type="entry name" value="2-AMINO-4-HYDROXY-6-HYDROXYMETHYLDIHYDROPTERIDINE PYROPHOSPHOKINASE"/>
    <property type="match status" value="1"/>
</dbReference>
<dbReference type="Pfam" id="PF01288">
    <property type="entry name" value="HPPK"/>
    <property type="match status" value="1"/>
</dbReference>
<evidence type="ECO:0000256" key="3">
    <source>
        <dbReference type="ARBA" id="ARBA00022679"/>
    </source>
</evidence>
<evidence type="ECO:0000313" key="9">
    <source>
        <dbReference type="EMBL" id="KAA6343913.1"/>
    </source>
</evidence>
<keyword evidence="6" id="KW-0067">ATP-binding</keyword>
<dbReference type="NCBIfam" id="TIGR01498">
    <property type="entry name" value="folK"/>
    <property type="match status" value="1"/>
</dbReference>
<comment type="caution">
    <text evidence="10">The sequence shown here is derived from an EMBL/GenBank/DDBJ whole genome shotgun (WGS) entry which is preliminary data.</text>
</comment>
<gene>
    <name evidence="9" type="ORF">EZS27_008421</name>
    <name evidence="10" type="ORF">EZS27_008434</name>
</gene>
<accession>A0A5J4SCU6</accession>